<gene>
    <name evidence="4" type="ORF">GCM10010151_00690</name>
</gene>
<protein>
    <submittedName>
        <fullName evidence="4">Uncharacterized protein</fullName>
    </submittedName>
</protein>
<keyword evidence="5" id="KW-1185">Reference proteome</keyword>
<dbReference type="Pfam" id="PF01990">
    <property type="entry name" value="ATP-synt_F"/>
    <property type="match status" value="1"/>
</dbReference>
<keyword evidence="3" id="KW-0406">Ion transport</keyword>
<dbReference type="EMBL" id="BAAABM010000002">
    <property type="protein sequence ID" value="GAA0314475.1"/>
    <property type="molecule type" value="Genomic_DNA"/>
</dbReference>
<evidence type="ECO:0000256" key="3">
    <source>
        <dbReference type="ARBA" id="ARBA00023065"/>
    </source>
</evidence>
<dbReference type="SUPFAM" id="SSF159468">
    <property type="entry name" value="AtpF-like"/>
    <property type="match status" value="1"/>
</dbReference>
<dbReference type="RefSeq" id="WP_252809699.1">
    <property type="nucleotide sequence ID" value="NZ_BAAABM010000002.1"/>
</dbReference>
<dbReference type="Gene3D" id="3.40.50.10580">
    <property type="entry name" value="ATPase, V1 complex, subunit F"/>
    <property type="match status" value="1"/>
</dbReference>
<evidence type="ECO:0000313" key="4">
    <source>
        <dbReference type="EMBL" id="GAA0314475.1"/>
    </source>
</evidence>
<proteinExistence type="inferred from homology"/>
<dbReference type="Proteomes" id="UP001501822">
    <property type="component" value="Unassembled WGS sequence"/>
</dbReference>
<accession>A0ABN0VQ63</accession>
<sequence>MARIAIIGEGTKVTGFGLAGAIVLPAEEPDAVRAAWRSLGTDVAIVILTSRAARVLDGEPSSWPLTVVMPP</sequence>
<dbReference type="InterPro" id="IPR036906">
    <property type="entry name" value="ATPase_V1_fsu_sf"/>
</dbReference>
<reference evidence="4 5" key="1">
    <citation type="journal article" date="2019" name="Int. J. Syst. Evol. Microbiol.">
        <title>The Global Catalogue of Microorganisms (GCM) 10K type strain sequencing project: providing services to taxonomists for standard genome sequencing and annotation.</title>
        <authorList>
            <consortium name="The Broad Institute Genomics Platform"/>
            <consortium name="The Broad Institute Genome Sequencing Center for Infectious Disease"/>
            <person name="Wu L."/>
            <person name="Ma J."/>
        </authorList>
    </citation>
    <scope>NUCLEOTIDE SEQUENCE [LARGE SCALE GENOMIC DNA]</scope>
    <source>
        <strain evidence="4 5">JCM 3146</strain>
    </source>
</reference>
<name>A0ABN0VQ63_9ACTN</name>
<evidence type="ECO:0000256" key="2">
    <source>
        <dbReference type="ARBA" id="ARBA00022448"/>
    </source>
</evidence>
<comment type="caution">
    <text evidence="4">The sequence shown here is derived from an EMBL/GenBank/DDBJ whole genome shotgun (WGS) entry which is preliminary data.</text>
</comment>
<evidence type="ECO:0000313" key="5">
    <source>
        <dbReference type="Proteomes" id="UP001501822"/>
    </source>
</evidence>
<dbReference type="InterPro" id="IPR008218">
    <property type="entry name" value="ATPase_V1-cplx_f_g_su"/>
</dbReference>
<organism evidence="4 5">
    <name type="scientific">Actinoallomurus spadix</name>
    <dbReference type="NCBI Taxonomy" id="79912"/>
    <lineage>
        <taxon>Bacteria</taxon>
        <taxon>Bacillati</taxon>
        <taxon>Actinomycetota</taxon>
        <taxon>Actinomycetes</taxon>
        <taxon>Streptosporangiales</taxon>
        <taxon>Thermomonosporaceae</taxon>
        <taxon>Actinoallomurus</taxon>
    </lineage>
</organism>
<keyword evidence="2" id="KW-0813">Transport</keyword>
<evidence type="ECO:0000256" key="1">
    <source>
        <dbReference type="ARBA" id="ARBA00010148"/>
    </source>
</evidence>
<comment type="similarity">
    <text evidence="1">Belongs to the V-ATPase F subunit family.</text>
</comment>